<keyword evidence="2" id="KW-1185">Reference proteome</keyword>
<dbReference type="InterPro" id="IPR029063">
    <property type="entry name" value="SAM-dependent_MTases_sf"/>
</dbReference>
<dbReference type="EMBL" id="JAGINP010000002">
    <property type="protein sequence ID" value="MBP2291174.1"/>
    <property type="molecule type" value="Genomic_DNA"/>
</dbReference>
<accession>A0ABS4SF20</accession>
<reference evidence="1 2" key="1">
    <citation type="submission" date="2021-03" db="EMBL/GenBank/DDBJ databases">
        <title>Genomic Encyclopedia of Type Strains, Phase III (KMG-III): the genomes of soil and plant-associated and newly described type strains.</title>
        <authorList>
            <person name="Whitman W."/>
        </authorList>
    </citation>
    <scope>NUCLEOTIDE SEQUENCE [LARGE SCALE GENOMIC DNA]</scope>
    <source>
        <strain evidence="1 2">IMMIB AFH-6</strain>
    </source>
</reference>
<sequence length="246" mass="26632">MDPHSELTQPELPAFRIDWGLQGLLRLVDSCDFRTVLDIGSGGGDHARLLRHLGKSVVTIDLHRDADIQADFMQADIDETFDVVWCSHVLEHQRNVGAFLEKVKRCIAPGGILAISVPIHPPDRMVAGHVTAWNPWLLCYNLVLAGFDCSQARYTTTVDLSLLVQSRSASGGDVLQPAGSGADLDPAAGGDPLSPLGPFFPFPVQQGGDAPPSECGWGSLDYRMPAGVPPFRLFSRFLPAEGLLIR</sequence>
<dbReference type="GO" id="GO:0032259">
    <property type="term" value="P:methylation"/>
    <property type="evidence" value="ECO:0007669"/>
    <property type="project" value="UniProtKB-KW"/>
</dbReference>
<comment type="caution">
    <text evidence="1">The sequence shown here is derived from an EMBL/GenBank/DDBJ whole genome shotgun (WGS) entry which is preliminary data.</text>
</comment>
<dbReference type="GO" id="GO:0008168">
    <property type="term" value="F:methyltransferase activity"/>
    <property type="evidence" value="ECO:0007669"/>
    <property type="project" value="UniProtKB-KW"/>
</dbReference>
<proteinExistence type="predicted"/>
<dbReference type="Proteomes" id="UP000781958">
    <property type="component" value="Unassembled WGS sequence"/>
</dbReference>
<dbReference type="Gene3D" id="3.40.50.150">
    <property type="entry name" value="Vaccinia Virus protein VP39"/>
    <property type="match status" value="1"/>
</dbReference>
<protein>
    <submittedName>
        <fullName evidence="1">SAM-dependent methyltransferase</fullName>
    </submittedName>
</protein>
<gene>
    <name evidence="1" type="ORF">J2851_000916</name>
</gene>
<organism evidence="1 2">
    <name type="scientific">Azospirillum rugosum</name>
    <dbReference type="NCBI Taxonomy" id="416170"/>
    <lineage>
        <taxon>Bacteria</taxon>
        <taxon>Pseudomonadati</taxon>
        <taxon>Pseudomonadota</taxon>
        <taxon>Alphaproteobacteria</taxon>
        <taxon>Rhodospirillales</taxon>
        <taxon>Azospirillaceae</taxon>
        <taxon>Azospirillum</taxon>
    </lineage>
</organism>
<keyword evidence="1" id="KW-0489">Methyltransferase</keyword>
<dbReference type="Pfam" id="PF13489">
    <property type="entry name" value="Methyltransf_23"/>
    <property type="match status" value="1"/>
</dbReference>
<name>A0ABS4SF20_9PROT</name>
<evidence type="ECO:0000313" key="2">
    <source>
        <dbReference type="Proteomes" id="UP000781958"/>
    </source>
</evidence>
<dbReference type="SUPFAM" id="SSF53335">
    <property type="entry name" value="S-adenosyl-L-methionine-dependent methyltransferases"/>
    <property type="match status" value="1"/>
</dbReference>
<keyword evidence="1" id="KW-0808">Transferase</keyword>
<dbReference type="RefSeq" id="WP_209764535.1">
    <property type="nucleotide sequence ID" value="NZ_JAGINP010000002.1"/>
</dbReference>
<dbReference type="CDD" id="cd02440">
    <property type="entry name" value="AdoMet_MTases"/>
    <property type="match status" value="1"/>
</dbReference>
<dbReference type="PANTHER" id="PTHR43464">
    <property type="entry name" value="METHYLTRANSFERASE"/>
    <property type="match status" value="1"/>
</dbReference>
<evidence type="ECO:0000313" key="1">
    <source>
        <dbReference type="EMBL" id="MBP2291174.1"/>
    </source>
</evidence>